<dbReference type="AlphaFoldDB" id="A0A2W5C3T7"/>
<keyword evidence="3" id="KW-0004">4Fe-4S</keyword>
<keyword evidence="6" id="KW-0378">Hydrolase</keyword>
<evidence type="ECO:0000256" key="3">
    <source>
        <dbReference type="ARBA" id="ARBA00022485"/>
    </source>
</evidence>
<keyword evidence="7" id="KW-0408">Iron</keyword>
<gene>
    <name evidence="11" type="ORF">DI626_00980</name>
</gene>
<evidence type="ECO:0000259" key="10">
    <source>
        <dbReference type="SMART" id="SM00986"/>
    </source>
</evidence>
<evidence type="ECO:0000256" key="4">
    <source>
        <dbReference type="ARBA" id="ARBA00022723"/>
    </source>
</evidence>
<dbReference type="InterPro" id="IPR036895">
    <property type="entry name" value="Uracil-DNA_glycosylase-like_sf"/>
</dbReference>
<evidence type="ECO:0000256" key="1">
    <source>
        <dbReference type="ARBA" id="ARBA00006521"/>
    </source>
</evidence>
<reference evidence="11 12" key="1">
    <citation type="submission" date="2017-08" db="EMBL/GenBank/DDBJ databases">
        <title>Infants hospitalized years apart are colonized by the same room-sourced microbial strains.</title>
        <authorList>
            <person name="Brooks B."/>
            <person name="Olm M.R."/>
            <person name="Firek B.A."/>
            <person name="Baker R."/>
            <person name="Thomas B.C."/>
            <person name="Morowitz M.J."/>
            <person name="Banfield J.F."/>
        </authorList>
    </citation>
    <scope>NUCLEOTIDE SEQUENCE [LARGE SCALE GENOMIC DNA]</scope>
    <source>
        <strain evidence="11">S2_018_000_R2_104</strain>
    </source>
</reference>
<name>A0A2W5C3T7_9BACT</name>
<dbReference type="InterPro" id="IPR005122">
    <property type="entry name" value="Uracil-DNA_glycosylase-like"/>
</dbReference>
<dbReference type="PANTHER" id="PTHR33693:SF9">
    <property type="entry name" value="TYPE-4 URACIL-DNA GLYCOSYLASE"/>
    <property type="match status" value="1"/>
</dbReference>
<dbReference type="CDD" id="cd10030">
    <property type="entry name" value="UDG-F4_TTUDGA_SPO1dp_like"/>
    <property type="match status" value="1"/>
</dbReference>
<keyword evidence="4" id="KW-0479">Metal-binding</keyword>
<dbReference type="PANTHER" id="PTHR33693">
    <property type="entry name" value="TYPE-5 URACIL-DNA GLYCOSYLASE"/>
    <property type="match status" value="1"/>
</dbReference>
<dbReference type="InterPro" id="IPR025404">
    <property type="entry name" value="DUF4130"/>
</dbReference>
<dbReference type="Gene3D" id="3.40.470.10">
    <property type="entry name" value="Uracil-DNA glycosylase-like domain"/>
    <property type="match status" value="1"/>
</dbReference>
<dbReference type="GO" id="GO:0051539">
    <property type="term" value="F:4 iron, 4 sulfur cluster binding"/>
    <property type="evidence" value="ECO:0007669"/>
    <property type="project" value="UniProtKB-KW"/>
</dbReference>
<dbReference type="GO" id="GO:0097506">
    <property type="term" value="F:deaminated base DNA N-glycosylase activity"/>
    <property type="evidence" value="ECO:0007669"/>
    <property type="project" value="UniProtKB-ARBA"/>
</dbReference>
<dbReference type="Pfam" id="PF13566">
    <property type="entry name" value="DUF4130"/>
    <property type="match status" value="1"/>
</dbReference>
<keyword evidence="8" id="KW-0411">Iron-sulfur</keyword>
<dbReference type="NCBIfam" id="TIGR03914">
    <property type="entry name" value="UDG_fam_dom"/>
    <property type="match status" value="1"/>
</dbReference>
<proteinExistence type="inferred from homology"/>
<dbReference type="InterPro" id="IPR051536">
    <property type="entry name" value="UDG_Type-4/5"/>
</dbReference>
<comment type="similarity">
    <text evidence="1">Belongs to the uracil-DNA glycosylase (UDG) superfamily. Type 4 (UDGa) family.</text>
</comment>
<dbReference type="Proteomes" id="UP000249557">
    <property type="component" value="Unassembled WGS sequence"/>
</dbReference>
<dbReference type="GO" id="GO:0046872">
    <property type="term" value="F:metal ion binding"/>
    <property type="evidence" value="ECO:0007669"/>
    <property type="project" value="UniProtKB-KW"/>
</dbReference>
<feature type="domain" description="Uracil-DNA glycosylase-like" evidence="10">
    <location>
        <begin position="295"/>
        <end position="455"/>
    </location>
</feature>
<evidence type="ECO:0000256" key="5">
    <source>
        <dbReference type="ARBA" id="ARBA00022763"/>
    </source>
</evidence>
<comment type="caution">
    <text evidence="11">The sequence shown here is derived from an EMBL/GenBank/DDBJ whole genome shotgun (WGS) entry which is preliminary data.</text>
</comment>
<sequence length="467" mass="53163">MMDFREWRTRAREYLKAGIRPADAIWTANKAQHSLFGDEPAKPQHGADKPSLKFTVPPKFLDFAEDVAAHRSEERWALLYHALWRITHGEPHLLELSADELVRKLALMRKAVRRDAHKAKAFVRFRKVEEEDGEHYIAWHQPDHYILPIVAPFFARRFAVMKWSILTPDASVFWDGQQLEFGEGVARDAAPDGDVLEDLWKAYYRSTFNPARIKLKMMRQEMPERYWHTMPETAIIKDMLNEAPERVRTMIANSEGFEMSAADFLPQTQTIASLREAASKCQACPLYKGTTCTVFGEGAEDARLMIVGEQPGDQEDLAGRPFVGPAGKVINDAMKEAEIERIKAYMTNAVKHFKHDKVGLERYHRTPTQREVKACNAWLQAEVKTVKPEVIVALGVTAGRALFGPGFSLKTYHGKTHEMPDGTKIITSYHPAAILRMPDPEKREELRQTLVQDLKRAGELLHKKAAA</sequence>
<evidence type="ECO:0000313" key="11">
    <source>
        <dbReference type="EMBL" id="PZO88768.1"/>
    </source>
</evidence>
<dbReference type="InterPro" id="IPR005273">
    <property type="entry name" value="Ura-DNA_glyco_family4"/>
</dbReference>
<dbReference type="InterPro" id="IPR023875">
    <property type="entry name" value="DNA_repair_put"/>
</dbReference>
<dbReference type="GO" id="GO:0006281">
    <property type="term" value="P:DNA repair"/>
    <property type="evidence" value="ECO:0007669"/>
    <property type="project" value="UniProtKB-KW"/>
</dbReference>
<dbReference type="EMBL" id="QFNK01000008">
    <property type="protein sequence ID" value="PZO88768.1"/>
    <property type="molecule type" value="Genomic_DNA"/>
</dbReference>
<evidence type="ECO:0000256" key="6">
    <source>
        <dbReference type="ARBA" id="ARBA00022801"/>
    </source>
</evidence>
<dbReference type="SMART" id="SM00986">
    <property type="entry name" value="UDG"/>
    <property type="match status" value="1"/>
</dbReference>
<evidence type="ECO:0000313" key="12">
    <source>
        <dbReference type="Proteomes" id="UP000249557"/>
    </source>
</evidence>
<evidence type="ECO:0000256" key="9">
    <source>
        <dbReference type="ARBA" id="ARBA00023204"/>
    </source>
</evidence>
<dbReference type="Pfam" id="PF03167">
    <property type="entry name" value="UDG"/>
    <property type="match status" value="1"/>
</dbReference>
<keyword evidence="5" id="KW-0227">DNA damage</keyword>
<organism evidence="11 12">
    <name type="scientific">Micavibrio aeruginosavorus</name>
    <dbReference type="NCBI Taxonomy" id="349221"/>
    <lineage>
        <taxon>Bacteria</taxon>
        <taxon>Pseudomonadati</taxon>
        <taxon>Bdellovibrionota</taxon>
        <taxon>Bdellovibrionia</taxon>
        <taxon>Bdellovibrionales</taxon>
        <taxon>Pseudobdellovibrionaceae</taxon>
        <taxon>Micavibrio</taxon>
    </lineage>
</organism>
<evidence type="ECO:0000256" key="7">
    <source>
        <dbReference type="ARBA" id="ARBA00023004"/>
    </source>
</evidence>
<dbReference type="NCBIfam" id="TIGR03915">
    <property type="entry name" value="SAM_7_link_chp"/>
    <property type="match status" value="1"/>
</dbReference>
<accession>A0A2W5C3T7</accession>
<protein>
    <recommendedName>
        <fullName evidence="2">Type-4 uracil-DNA glycosylase</fullName>
    </recommendedName>
</protein>
<dbReference type="NCBIfam" id="TIGR00758">
    <property type="entry name" value="UDG_fam4"/>
    <property type="match status" value="1"/>
</dbReference>
<dbReference type="SUPFAM" id="SSF52141">
    <property type="entry name" value="Uracil-DNA glycosylase-like"/>
    <property type="match status" value="1"/>
</dbReference>
<keyword evidence="9" id="KW-0234">DNA repair</keyword>
<evidence type="ECO:0000256" key="2">
    <source>
        <dbReference type="ARBA" id="ARBA00019403"/>
    </source>
</evidence>
<evidence type="ECO:0000256" key="8">
    <source>
        <dbReference type="ARBA" id="ARBA00023014"/>
    </source>
</evidence>
<dbReference type="SMART" id="SM00987">
    <property type="entry name" value="UreE_C"/>
    <property type="match status" value="1"/>
</dbReference>